<sequence>MKKIEFSLAAVYIFFYTIFLMVASEIMTLIEPHNYRTFFDGLWWSVVTATTVGYGDMVPHTEAGRMVAIVIIVGGVIAVAAFTALMTSQLVTTKIFAKKGYENLEGLEHHLVICGFKTPRKEVLEGFKEKYGERIVIIYPELSPELEKVLEENGLKFVQGEYNDELALREARIEKADKVMILNMHDEYADAKVLETVIVIRSLNSGVYIIAEINDAKFENYLIKSRCDEIIMSEEYNRFLLSKSISEPGMSKVIRNLLRTQNFHIITKHPFEGKRYAEAFEESIKKNQILLGVVKNYITGTQLKHIVLNKIRYGNESEKYKELLGKIKRNEIEMEVLINPEDDFIIPEFSAIIIMER</sequence>
<dbReference type="GO" id="GO:0005886">
    <property type="term" value="C:plasma membrane"/>
    <property type="evidence" value="ECO:0007669"/>
    <property type="project" value="UniProtKB-SubCell"/>
</dbReference>
<dbReference type="SUPFAM" id="SSF51735">
    <property type="entry name" value="NAD(P)-binding Rossmann-fold domains"/>
    <property type="match status" value="1"/>
</dbReference>
<name>E6X118_NITSE</name>
<dbReference type="Pfam" id="PF02254">
    <property type="entry name" value="TrkA_N"/>
    <property type="match status" value="1"/>
</dbReference>
<proteinExistence type="predicted"/>
<dbReference type="eggNOG" id="COG1226">
    <property type="taxonomic scope" value="Bacteria"/>
</dbReference>
<feature type="transmembrane region" description="Helical" evidence="2">
    <location>
        <begin position="66"/>
        <end position="86"/>
    </location>
</feature>
<gene>
    <name evidence="4" type="ordered locus">Nitsa_0552</name>
</gene>
<dbReference type="PANTHER" id="PTHR43833:SF9">
    <property type="entry name" value="POTASSIUM CHANNEL PROTEIN YUGO-RELATED"/>
    <property type="match status" value="1"/>
</dbReference>
<dbReference type="EMBL" id="CP002452">
    <property type="protein sequence ID" value="ADV45821.1"/>
    <property type="molecule type" value="Genomic_DNA"/>
</dbReference>
<keyword evidence="2" id="KW-0812">Transmembrane</keyword>
<dbReference type="InterPro" id="IPR050721">
    <property type="entry name" value="Trk_Ktr_HKT_K-transport"/>
</dbReference>
<organism evidence="4 5">
    <name type="scientific">Nitratifractor salsuginis (strain DSM 16511 / JCM 12458 / E9I37-1)</name>
    <dbReference type="NCBI Taxonomy" id="749222"/>
    <lineage>
        <taxon>Bacteria</taxon>
        <taxon>Pseudomonadati</taxon>
        <taxon>Campylobacterota</taxon>
        <taxon>Epsilonproteobacteria</taxon>
        <taxon>Campylobacterales</taxon>
        <taxon>Sulfurovaceae</taxon>
        <taxon>Nitratifractor</taxon>
    </lineage>
</organism>
<accession>E6X118</accession>
<dbReference type="SUPFAM" id="SSF81324">
    <property type="entry name" value="Voltage-gated potassium channels"/>
    <property type="match status" value="1"/>
</dbReference>
<dbReference type="Pfam" id="PF07885">
    <property type="entry name" value="Ion_trans_2"/>
    <property type="match status" value="1"/>
</dbReference>
<dbReference type="KEGG" id="nsa:Nitsa_0552"/>
<comment type="subcellular location">
    <subcellularLocation>
        <location evidence="1">Cell membrane</location>
        <topology evidence="1">Multi-pass membrane protein</topology>
    </subcellularLocation>
</comment>
<dbReference type="InterPro" id="IPR013099">
    <property type="entry name" value="K_chnl_dom"/>
</dbReference>
<keyword evidence="5" id="KW-1185">Reference proteome</keyword>
<dbReference type="PANTHER" id="PTHR43833">
    <property type="entry name" value="POTASSIUM CHANNEL PROTEIN 2-RELATED-RELATED"/>
    <property type="match status" value="1"/>
</dbReference>
<dbReference type="GO" id="GO:0006813">
    <property type="term" value="P:potassium ion transport"/>
    <property type="evidence" value="ECO:0007669"/>
    <property type="project" value="InterPro"/>
</dbReference>
<evidence type="ECO:0000313" key="5">
    <source>
        <dbReference type="Proteomes" id="UP000008633"/>
    </source>
</evidence>
<keyword evidence="2" id="KW-1133">Transmembrane helix</keyword>
<reference evidence="5" key="2">
    <citation type="submission" date="2011-01" db="EMBL/GenBank/DDBJ databases">
        <title>The complete genome of Nitratifractor salsuginis DSM 16511.</title>
        <authorList>
            <consortium name="US DOE Joint Genome Institute (JGI-PGF)"/>
            <person name="Lucas S."/>
            <person name="Copeland A."/>
            <person name="Lapidus A."/>
            <person name="Bruce D."/>
            <person name="Goodwin L."/>
            <person name="Pitluck S."/>
            <person name="Kyrpides N."/>
            <person name="Mavromatis K."/>
            <person name="Ivanova N."/>
            <person name="Mikhailova N."/>
            <person name="Zeytun A."/>
            <person name="Detter J.C."/>
            <person name="Tapia R."/>
            <person name="Han C."/>
            <person name="Land M."/>
            <person name="Hauser L."/>
            <person name="Markowitz V."/>
            <person name="Cheng J.-F."/>
            <person name="Hugenholtz P."/>
            <person name="Woyke T."/>
            <person name="Wu D."/>
            <person name="Tindall B."/>
            <person name="Schuetze A."/>
            <person name="Brambilla E."/>
            <person name="Klenk H.-P."/>
            <person name="Eisen J.A."/>
        </authorList>
    </citation>
    <scope>NUCLEOTIDE SEQUENCE [LARGE SCALE GENOMIC DNA]</scope>
    <source>
        <strain evidence="5">DSM 16511 / JCM 12458 / E9I37-1</strain>
    </source>
</reference>
<reference evidence="4 5" key="1">
    <citation type="journal article" date="2011" name="Stand. Genomic Sci.">
        <title>Complete genome sequence of Nitratifractor salsuginis type strain (E9I37-1).</title>
        <authorList>
            <person name="Anderson I."/>
            <person name="Sikorski J."/>
            <person name="Zeytun A."/>
            <person name="Nolan M."/>
            <person name="Lapidus A."/>
            <person name="Lucas S."/>
            <person name="Hammon N."/>
            <person name="Deshpande S."/>
            <person name="Cheng J.F."/>
            <person name="Tapia R."/>
            <person name="Han C."/>
            <person name="Goodwin L."/>
            <person name="Pitluck S."/>
            <person name="Liolios K."/>
            <person name="Pagani I."/>
            <person name="Ivanova N."/>
            <person name="Huntemann M."/>
            <person name="Mavromatis K."/>
            <person name="Ovchinikova G."/>
            <person name="Pati A."/>
            <person name="Chen A."/>
            <person name="Palaniappan K."/>
            <person name="Land M."/>
            <person name="Hauser L."/>
            <person name="Brambilla E.M."/>
            <person name="Ngatchou-Djao O.D."/>
            <person name="Rohde M."/>
            <person name="Tindall B.J."/>
            <person name="Goker M."/>
            <person name="Detter J.C."/>
            <person name="Woyke T."/>
            <person name="Bristow J."/>
            <person name="Eisen J.A."/>
            <person name="Markowitz V."/>
            <person name="Hugenholtz P."/>
            <person name="Klenk H.P."/>
            <person name="Kyrpides N.C."/>
        </authorList>
    </citation>
    <scope>NUCLEOTIDE SEQUENCE [LARGE SCALE GENOMIC DNA]</scope>
    <source>
        <strain evidence="5">DSM 16511 / JCM 12458 / E9I37-1</strain>
    </source>
</reference>
<protein>
    <submittedName>
        <fullName evidence="4">Ion transport 2 domain protein</fullName>
    </submittedName>
</protein>
<evidence type="ECO:0000313" key="4">
    <source>
        <dbReference type="EMBL" id="ADV45821.1"/>
    </source>
</evidence>
<evidence type="ECO:0000256" key="2">
    <source>
        <dbReference type="SAM" id="Phobius"/>
    </source>
</evidence>
<dbReference type="AlphaFoldDB" id="E6X118"/>
<evidence type="ECO:0000259" key="3">
    <source>
        <dbReference type="PROSITE" id="PS51201"/>
    </source>
</evidence>
<dbReference type="PROSITE" id="PS51201">
    <property type="entry name" value="RCK_N"/>
    <property type="match status" value="1"/>
</dbReference>
<dbReference type="STRING" id="749222.Nitsa_0552"/>
<dbReference type="Gene3D" id="1.10.287.70">
    <property type="match status" value="1"/>
</dbReference>
<dbReference type="Gene3D" id="3.40.50.720">
    <property type="entry name" value="NAD(P)-binding Rossmann-like Domain"/>
    <property type="match status" value="1"/>
</dbReference>
<feature type="transmembrane region" description="Helical" evidence="2">
    <location>
        <begin position="7"/>
        <end position="30"/>
    </location>
</feature>
<dbReference type="InterPro" id="IPR036291">
    <property type="entry name" value="NAD(P)-bd_dom_sf"/>
</dbReference>
<dbReference type="Proteomes" id="UP000008633">
    <property type="component" value="Chromosome"/>
</dbReference>
<dbReference type="HOGENOM" id="CLU_050982_1_2_7"/>
<keyword evidence="2" id="KW-0472">Membrane</keyword>
<dbReference type="RefSeq" id="WP_013553517.1">
    <property type="nucleotide sequence ID" value="NC_014935.1"/>
</dbReference>
<feature type="domain" description="RCK N-terminal" evidence="3">
    <location>
        <begin position="108"/>
        <end position="232"/>
    </location>
</feature>
<evidence type="ECO:0000256" key="1">
    <source>
        <dbReference type="ARBA" id="ARBA00004651"/>
    </source>
</evidence>
<dbReference type="InterPro" id="IPR003148">
    <property type="entry name" value="RCK_N"/>
</dbReference>